<reference evidence="1 2" key="1">
    <citation type="submission" date="2024-09" db="EMBL/GenBank/DDBJ databases">
        <authorList>
            <person name="Sun Q."/>
            <person name="Mori K."/>
        </authorList>
    </citation>
    <scope>NUCLEOTIDE SEQUENCE [LARGE SCALE GENOMIC DNA]</scope>
    <source>
        <strain evidence="1 2">JCM 11411</strain>
    </source>
</reference>
<gene>
    <name evidence="1" type="ORF">ACFFQ6_08110</name>
</gene>
<proteinExistence type="predicted"/>
<dbReference type="RefSeq" id="WP_019749747.1">
    <property type="nucleotide sequence ID" value="NZ_JBHMAS010000007.1"/>
</dbReference>
<organism evidence="1 2">
    <name type="scientific">Rhodococcus baikonurensis</name>
    <dbReference type="NCBI Taxonomy" id="172041"/>
    <lineage>
        <taxon>Bacteria</taxon>
        <taxon>Bacillati</taxon>
        <taxon>Actinomycetota</taxon>
        <taxon>Actinomycetes</taxon>
        <taxon>Mycobacteriales</taxon>
        <taxon>Nocardiaceae</taxon>
        <taxon>Rhodococcus</taxon>
        <taxon>Rhodococcus erythropolis group</taxon>
    </lineage>
</organism>
<sequence>MGIVLSTWTFGSDDDDLAGREALLTRSLAQGNDPNCDKWCGNAAGRY</sequence>
<evidence type="ECO:0000313" key="1">
    <source>
        <dbReference type="EMBL" id="MFB9779643.1"/>
    </source>
</evidence>
<keyword evidence="2" id="KW-1185">Reference proteome</keyword>
<accession>A0ABV5XBZ3</accession>
<evidence type="ECO:0000313" key="2">
    <source>
        <dbReference type="Proteomes" id="UP001589587"/>
    </source>
</evidence>
<dbReference type="EMBL" id="JBHMAS010000007">
    <property type="protein sequence ID" value="MFB9779643.1"/>
    <property type="molecule type" value="Genomic_DNA"/>
</dbReference>
<dbReference type="Proteomes" id="UP001589587">
    <property type="component" value="Unassembled WGS sequence"/>
</dbReference>
<comment type="caution">
    <text evidence="1">The sequence shown here is derived from an EMBL/GenBank/DDBJ whole genome shotgun (WGS) entry which is preliminary data.</text>
</comment>
<protein>
    <submittedName>
        <fullName evidence="1">Uncharacterized protein</fullName>
    </submittedName>
</protein>
<name>A0ABV5XBZ3_9NOCA</name>